<organism evidence="4 5">
    <name type="scientific">Rhodococcus coprophilus</name>
    <dbReference type="NCBI Taxonomy" id="38310"/>
    <lineage>
        <taxon>Bacteria</taxon>
        <taxon>Bacillati</taxon>
        <taxon>Actinomycetota</taxon>
        <taxon>Actinomycetes</taxon>
        <taxon>Mycobacteriales</taxon>
        <taxon>Nocardiaceae</taxon>
        <taxon>Rhodococcus</taxon>
    </lineage>
</organism>
<dbReference type="KEGG" id="rcr:NCTC10994_00122"/>
<evidence type="ECO:0000256" key="1">
    <source>
        <dbReference type="PROSITE-ProRule" id="PRU00325"/>
    </source>
</evidence>
<sequence length="417" mass="45135">MTAARGLGSAWNGTGRNDRALWGECRGRGTAVYRTAIDLDGPSYRCSCPSRKFPCKHALALLMRWSEGAIAESAPPDSVTEWLAARTAEAAPANEAPGEPAKTPDPATVRRRAERAAAGLDDLDRWLTDRIRSGLGSVDHSCSTYDDMAARMVDAQVPGIASALRGLAGVVATEVDWPARVLAEYARLHLLVVAYRKIDDLPGPLARSVHTHLGFPTRADDVRSEPAVRDRWQVLATRISEDSRLFTRKVWLRGRDTGRWAIVLDFAHGTARFPVETPPPGMLVDADLHFYPGAAPLRALAGTRHSVPEPFTTLPASLPGTAPDFDAALDEYARVLGADPWIRSWPMLLDSVVPVESSGAWHLVDRHGRALPLGGEDDTRWRLVAVAGGQPLTVCGDWDGTRLAPASLFTAGQEVSL</sequence>
<dbReference type="EMBL" id="LS483468">
    <property type="protein sequence ID" value="SQI28378.1"/>
    <property type="molecule type" value="Genomic_DNA"/>
</dbReference>
<feature type="region of interest" description="Disordered" evidence="2">
    <location>
        <begin position="89"/>
        <end position="109"/>
    </location>
</feature>
<name>A0A2X4U044_9NOCA</name>
<feature type="domain" description="SWIM-type" evidence="3">
    <location>
        <begin position="33"/>
        <end position="66"/>
    </location>
</feature>
<evidence type="ECO:0000313" key="5">
    <source>
        <dbReference type="Proteomes" id="UP000249091"/>
    </source>
</evidence>
<dbReference type="GO" id="GO:0008270">
    <property type="term" value="F:zinc ion binding"/>
    <property type="evidence" value="ECO:0007669"/>
    <property type="project" value="UniProtKB-KW"/>
</dbReference>
<reference evidence="4 5" key="1">
    <citation type="submission" date="2018-06" db="EMBL/GenBank/DDBJ databases">
        <authorList>
            <consortium name="Pathogen Informatics"/>
            <person name="Doyle S."/>
        </authorList>
    </citation>
    <scope>NUCLEOTIDE SEQUENCE [LARGE SCALE GENOMIC DNA]</scope>
    <source>
        <strain evidence="4 5">NCTC10994</strain>
    </source>
</reference>
<dbReference type="InterPro" id="IPR007527">
    <property type="entry name" value="Znf_SWIM"/>
</dbReference>
<dbReference type="AlphaFoldDB" id="A0A2X4U044"/>
<gene>
    <name evidence="4" type="ORF">NCTC10994_00122</name>
</gene>
<dbReference type="Proteomes" id="UP000249091">
    <property type="component" value="Chromosome 1"/>
</dbReference>
<dbReference type="PROSITE" id="PS50966">
    <property type="entry name" value="ZF_SWIM"/>
    <property type="match status" value="1"/>
</dbReference>
<keyword evidence="1" id="KW-0862">Zinc</keyword>
<evidence type="ECO:0000259" key="3">
    <source>
        <dbReference type="PROSITE" id="PS50966"/>
    </source>
</evidence>
<keyword evidence="1" id="KW-0479">Metal-binding</keyword>
<accession>A0A2X4U044</accession>
<evidence type="ECO:0000313" key="4">
    <source>
        <dbReference type="EMBL" id="SQI28378.1"/>
    </source>
</evidence>
<keyword evidence="5" id="KW-1185">Reference proteome</keyword>
<protein>
    <submittedName>
        <fullName evidence="4">SWIM zinc finger</fullName>
    </submittedName>
</protein>
<dbReference type="Pfam" id="PF04434">
    <property type="entry name" value="SWIM"/>
    <property type="match status" value="1"/>
</dbReference>
<keyword evidence="1" id="KW-0863">Zinc-finger</keyword>
<dbReference type="STRING" id="1219011.GCA_001895045_01031"/>
<feature type="compositionally biased region" description="Low complexity" evidence="2">
    <location>
        <begin position="89"/>
        <end position="101"/>
    </location>
</feature>
<evidence type="ECO:0000256" key="2">
    <source>
        <dbReference type="SAM" id="MobiDB-lite"/>
    </source>
</evidence>
<proteinExistence type="predicted"/>